<dbReference type="EMBL" id="ML992665">
    <property type="protein sequence ID" value="KAF2215589.1"/>
    <property type="molecule type" value="Genomic_DNA"/>
</dbReference>
<reference evidence="1" key="1">
    <citation type="journal article" date="2020" name="Stud. Mycol.">
        <title>101 Dothideomycetes genomes: a test case for predicting lifestyles and emergence of pathogens.</title>
        <authorList>
            <person name="Haridas S."/>
            <person name="Albert R."/>
            <person name="Binder M."/>
            <person name="Bloem J."/>
            <person name="Labutti K."/>
            <person name="Salamov A."/>
            <person name="Andreopoulos B."/>
            <person name="Baker S."/>
            <person name="Barry K."/>
            <person name="Bills G."/>
            <person name="Bluhm B."/>
            <person name="Cannon C."/>
            <person name="Castanera R."/>
            <person name="Culley D."/>
            <person name="Daum C."/>
            <person name="Ezra D."/>
            <person name="Gonzalez J."/>
            <person name="Henrissat B."/>
            <person name="Kuo A."/>
            <person name="Liang C."/>
            <person name="Lipzen A."/>
            <person name="Lutzoni F."/>
            <person name="Magnuson J."/>
            <person name="Mondo S."/>
            <person name="Nolan M."/>
            <person name="Ohm R."/>
            <person name="Pangilinan J."/>
            <person name="Park H.-J."/>
            <person name="Ramirez L."/>
            <person name="Alfaro M."/>
            <person name="Sun H."/>
            <person name="Tritt A."/>
            <person name="Yoshinaga Y."/>
            <person name="Zwiers L.-H."/>
            <person name="Turgeon B."/>
            <person name="Goodwin S."/>
            <person name="Spatafora J."/>
            <person name="Crous P."/>
            <person name="Grigoriev I."/>
        </authorList>
    </citation>
    <scope>NUCLEOTIDE SEQUENCE</scope>
    <source>
        <strain evidence="1">SCOH1-5</strain>
    </source>
</reference>
<keyword evidence="2" id="KW-1185">Reference proteome</keyword>
<dbReference type="AlphaFoldDB" id="A0A6A6FQE0"/>
<dbReference type="Proteomes" id="UP000799539">
    <property type="component" value="Unassembled WGS sequence"/>
</dbReference>
<gene>
    <name evidence="1" type="ORF">CERZMDRAFT_116501</name>
</gene>
<evidence type="ECO:0000313" key="1">
    <source>
        <dbReference type="EMBL" id="KAF2215589.1"/>
    </source>
</evidence>
<protein>
    <submittedName>
        <fullName evidence="1">Uncharacterized protein</fullName>
    </submittedName>
</protein>
<proteinExistence type="predicted"/>
<evidence type="ECO:0000313" key="2">
    <source>
        <dbReference type="Proteomes" id="UP000799539"/>
    </source>
</evidence>
<sequence>MMNAQRSHGWLYMVGRLSCSERRCSAPMRPHVLMNLAARPLSCARQRAKSSTQDQRD</sequence>
<organism evidence="1 2">
    <name type="scientific">Cercospora zeae-maydis SCOH1-5</name>
    <dbReference type="NCBI Taxonomy" id="717836"/>
    <lineage>
        <taxon>Eukaryota</taxon>
        <taxon>Fungi</taxon>
        <taxon>Dikarya</taxon>
        <taxon>Ascomycota</taxon>
        <taxon>Pezizomycotina</taxon>
        <taxon>Dothideomycetes</taxon>
        <taxon>Dothideomycetidae</taxon>
        <taxon>Mycosphaerellales</taxon>
        <taxon>Mycosphaerellaceae</taxon>
        <taxon>Cercospora</taxon>
    </lineage>
</organism>
<name>A0A6A6FQE0_9PEZI</name>
<accession>A0A6A6FQE0</accession>